<organism evidence="3 4">
    <name type="scientific">Marivibrio halodurans</name>
    <dbReference type="NCBI Taxonomy" id="2039722"/>
    <lineage>
        <taxon>Bacteria</taxon>
        <taxon>Pseudomonadati</taxon>
        <taxon>Pseudomonadota</taxon>
        <taxon>Alphaproteobacteria</taxon>
        <taxon>Rhodospirillales</taxon>
        <taxon>Rhodospirillaceae</taxon>
        <taxon>Marivibrio</taxon>
    </lineage>
</organism>
<comment type="caution">
    <text evidence="3">The sequence shown here is derived from an EMBL/GenBank/DDBJ whole genome shotgun (WGS) entry which is preliminary data.</text>
</comment>
<evidence type="ECO:0000313" key="4">
    <source>
        <dbReference type="Proteomes" id="UP000672602"/>
    </source>
</evidence>
<feature type="region of interest" description="Disordered" evidence="1">
    <location>
        <begin position="85"/>
        <end position="129"/>
    </location>
</feature>
<accession>A0A8J7V017</accession>
<protein>
    <submittedName>
        <fullName evidence="3">Uncharacterized protein</fullName>
    </submittedName>
</protein>
<keyword evidence="4" id="KW-1185">Reference proteome</keyword>
<name>A0A8J7V017_9PROT</name>
<reference evidence="3" key="1">
    <citation type="submission" date="2021-04" db="EMBL/GenBank/DDBJ databases">
        <authorList>
            <person name="Zhang D.-C."/>
        </authorList>
    </citation>
    <scope>NUCLEOTIDE SEQUENCE</scope>
    <source>
        <strain evidence="3">CGMCC 1.15697</strain>
    </source>
</reference>
<sequence>MRTFLTIILPLIAPTLVFLVWRWFAMRRAEAEARHQPIPAWQSWPWARLSLAGAVLTALTLSAVAMMRDNPIGARYVPPHMENGELIPGHFVDPEEGAEPDDRPSETQTFKGLGIPPPSLPNQPRDEGG</sequence>
<feature type="transmembrane region" description="Helical" evidence="2">
    <location>
        <begin position="7"/>
        <end position="26"/>
    </location>
</feature>
<dbReference type="AlphaFoldDB" id="A0A8J7V017"/>
<keyword evidence="2" id="KW-0812">Transmembrane</keyword>
<dbReference type="Pfam" id="PF19606">
    <property type="entry name" value="DUF6111"/>
    <property type="match status" value="1"/>
</dbReference>
<evidence type="ECO:0000313" key="3">
    <source>
        <dbReference type="EMBL" id="MBP5856276.1"/>
    </source>
</evidence>
<dbReference type="Proteomes" id="UP000672602">
    <property type="component" value="Unassembled WGS sequence"/>
</dbReference>
<evidence type="ECO:0000256" key="2">
    <source>
        <dbReference type="SAM" id="Phobius"/>
    </source>
</evidence>
<keyword evidence="2" id="KW-0472">Membrane</keyword>
<evidence type="ECO:0000256" key="1">
    <source>
        <dbReference type="SAM" id="MobiDB-lite"/>
    </source>
</evidence>
<dbReference type="RefSeq" id="WP_210680869.1">
    <property type="nucleotide sequence ID" value="NZ_JAGMWN010000002.1"/>
</dbReference>
<proteinExistence type="predicted"/>
<dbReference type="EMBL" id="JAGMWN010000002">
    <property type="protein sequence ID" value="MBP5856276.1"/>
    <property type="molecule type" value="Genomic_DNA"/>
</dbReference>
<keyword evidence="2" id="KW-1133">Transmembrane helix</keyword>
<dbReference type="InterPro" id="IPR046093">
    <property type="entry name" value="DUF6111"/>
</dbReference>
<feature type="transmembrane region" description="Helical" evidence="2">
    <location>
        <begin position="46"/>
        <end position="66"/>
    </location>
</feature>
<gene>
    <name evidence="3" type="ORF">KAJ83_04600</name>
</gene>